<keyword evidence="2" id="KW-1185">Reference proteome</keyword>
<dbReference type="RefSeq" id="XP_038812446.1">
    <property type="nucleotide sequence ID" value="XM_038950982.1"/>
</dbReference>
<gene>
    <name evidence="1" type="ORF">EAE98_003362</name>
</gene>
<organism evidence="1 2">
    <name type="scientific">Botrytis deweyae</name>
    <dbReference type="NCBI Taxonomy" id="2478750"/>
    <lineage>
        <taxon>Eukaryota</taxon>
        <taxon>Fungi</taxon>
        <taxon>Dikarya</taxon>
        <taxon>Ascomycota</taxon>
        <taxon>Pezizomycotina</taxon>
        <taxon>Leotiomycetes</taxon>
        <taxon>Helotiales</taxon>
        <taxon>Sclerotiniaceae</taxon>
        <taxon>Botrytis</taxon>
    </lineage>
</organism>
<name>A0ABQ7IU50_9HELO</name>
<proteinExistence type="predicted"/>
<reference evidence="1 2" key="1">
    <citation type="journal article" date="2020" name="Genome Biol. Evol.">
        <title>Comparative genomics of Sclerotiniaceae.</title>
        <authorList>
            <person name="Valero Jimenez C.A."/>
            <person name="Steentjes M."/>
            <person name="Scholten O.E."/>
            <person name="Van Kan J.A.L."/>
        </authorList>
    </citation>
    <scope>NUCLEOTIDE SEQUENCE [LARGE SCALE GENOMIC DNA]</scope>
    <source>
        <strain evidence="1 2">B1</strain>
    </source>
</reference>
<dbReference type="Proteomes" id="UP000783213">
    <property type="component" value="Unassembled WGS sequence"/>
</dbReference>
<dbReference type="GeneID" id="62230136"/>
<evidence type="ECO:0000313" key="1">
    <source>
        <dbReference type="EMBL" id="KAF7933653.1"/>
    </source>
</evidence>
<comment type="caution">
    <text evidence="1">The sequence shown here is derived from an EMBL/GenBank/DDBJ whole genome shotgun (WGS) entry which is preliminary data.</text>
</comment>
<sequence length="103" mass="11724">MAAMALQLATHPTIHIISAELVGSWENALQEKHLVPLPLRNHRRCCHEKPMDHSDGIEWEHPRTTLIRATEVRTMFAAAGIVTKQQPCPSAFTDFFPLHRQHV</sequence>
<dbReference type="EMBL" id="RCSX01000006">
    <property type="protein sequence ID" value="KAF7933653.1"/>
    <property type="molecule type" value="Genomic_DNA"/>
</dbReference>
<protein>
    <submittedName>
        <fullName evidence="1">Uncharacterized protein</fullName>
    </submittedName>
</protein>
<accession>A0ABQ7IU50</accession>
<evidence type="ECO:0000313" key="2">
    <source>
        <dbReference type="Proteomes" id="UP000783213"/>
    </source>
</evidence>